<dbReference type="PANTHER" id="PTHR13401:SF2">
    <property type="entry name" value="RAGULATOR COMPLEX PROTEIN LAMTOR1"/>
    <property type="match status" value="1"/>
</dbReference>
<comment type="similarity">
    <text evidence="3">Belongs to the LAMTOR1 family.</text>
</comment>
<dbReference type="GO" id="GO:0031902">
    <property type="term" value="C:late endosome membrane"/>
    <property type="evidence" value="ECO:0007669"/>
    <property type="project" value="UniProtKB-SubCell"/>
</dbReference>
<dbReference type="SMART" id="SM01262">
    <property type="entry name" value="LAMTOR"/>
    <property type="match status" value="1"/>
</dbReference>
<protein>
    <recommendedName>
        <fullName evidence="4">Ragulator complex protein LAMTOR1</fullName>
    </recommendedName>
    <alternativeName>
        <fullName evidence="11">Late endosomal/lysosomal adaptor and MAPK and MTOR activator 1</fullName>
    </alternativeName>
</protein>
<dbReference type="GO" id="GO:0043410">
    <property type="term" value="P:positive regulation of MAPK cascade"/>
    <property type="evidence" value="ECO:0000318"/>
    <property type="project" value="GO_Central"/>
</dbReference>
<name>A0A7M7GF83_STRPU</name>
<evidence type="ECO:0000256" key="6">
    <source>
        <dbReference type="ARBA" id="ARBA00022753"/>
    </source>
</evidence>
<dbReference type="AlphaFoldDB" id="A0A7M7GF83"/>
<evidence type="ECO:0000256" key="3">
    <source>
        <dbReference type="ARBA" id="ARBA00010861"/>
    </source>
</evidence>
<keyword evidence="7" id="KW-0472">Membrane</keyword>
<feature type="compositionally biased region" description="Polar residues" evidence="12">
    <location>
        <begin position="30"/>
        <end position="50"/>
    </location>
</feature>
<dbReference type="OMA" id="MGCCYSF"/>
<dbReference type="CTD" id="55004"/>
<dbReference type="GO" id="GO:0071986">
    <property type="term" value="C:Ragulator complex"/>
    <property type="evidence" value="ECO:0000318"/>
    <property type="project" value="GO_Central"/>
</dbReference>
<dbReference type="GeneID" id="581890"/>
<keyword evidence="9" id="KW-0458">Lysosome</keyword>
<dbReference type="GO" id="GO:0045121">
    <property type="term" value="C:membrane raft"/>
    <property type="evidence" value="ECO:0007669"/>
    <property type="project" value="InterPro"/>
</dbReference>
<evidence type="ECO:0000313" key="14">
    <source>
        <dbReference type="Proteomes" id="UP000007110"/>
    </source>
</evidence>
<keyword evidence="5" id="KW-0519">Myristate</keyword>
<dbReference type="InParanoid" id="A0A7M7GF83"/>
<reference evidence="13" key="2">
    <citation type="submission" date="2021-01" db="UniProtKB">
        <authorList>
            <consortium name="EnsemblMetazoa"/>
        </authorList>
    </citation>
    <scope>IDENTIFICATION</scope>
</reference>
<evidence type="ECO:0000256" key="2">
    <source>
        <dbReference type="ARBA" id="ARBA00004577"/>
    </source>
</evidence>
<feature type="compositionally biased region" description="Basic and acidic residues" evidence="12">
    <location>
        <begin position="1"/>
        <end position="13"/>
    </location>
</feature>
<evidence type="ECO:0000256" key="4">
    <source>
        <dbReference type="ARBA" id="ARBA00016099"/>
    </source>
</evidence>
<keyword evidence="8" id="KW-0564">Palmitate</keyword>
<sequence length="167" mass="18333">MGCCFGKDDDSKLLENGPSETTRLLDPARNTPSRPVNSDQFSQSPNGVQIGDQQSELNKVLQRAVTNVIDVSAIDSQALEQHEYMDRARTYSSRVAVVVTGPKKPLSSFLRLPKGVSMPYSVLSEEPVSVDDINLITQTAADAWKASQDIQVTHKENLVVQFGMPQN</sequence>
<dbReference type="GO" id="GO:0005765">
    <property type="term" value="C:lysosomal membrane"/>
    <property type="evidence" value="ECO:0000318"/>
    <property type="project" value="GO_Central"/>
</dbReference>
<evidence type="ECO:0000256" key="12">
    <source>
        <dbReference type="SAM" id="MobiDB-lite"/>
    </source>
</evidence>
<dbReference type="GO" id="GO:0042632">
    <property type="term" value="P:cholesterol homeostasis"/>
    <property type="evidence" value="ECO:0007669"/>
    <property type="project" value="InterPro"/>
</dbReference>
<accession>A0A7M7GF83</accession>
<evidence type="ECO:0000256" key="8">
    <source>
        <dbReference type="ARBA" id="ARBA00023139"/>
    </source>
</evidence>
<evidence type="ECO:0000256" key="10">
    <source>
        <dbReference type="ARBA" id="ARBA00023288"/>
    </source>
</evidence>
<dbReference type="KEGG" id="spu:581890"/>
<proteinExistence type="inferred from homology"/>
<keyword evidence="10" id="KW-0449">Lipoprotein</keyword>
<evidence type="ECO:0000313" key="13">
    <source>
        <dbReference type="EnsemblMetazoa" id="XP_003725044"/>
    </source>
</evidence>
<keyword evidence="14" id="KW-1185">Reference proteome</keyword>
<dbReference type="PANTHER" id="PTHR13401">
    <property type="entry name" value="RAGULATOR COMPLEX PROTEIN LAMTOR1"/>
    <property type="match status" value="1"/>
</dbReference>
<dbReference type="Pfam" id="PF15454">
    <property type="entry name" value="LAMTOR"/>
    <property type="match status" value="1"/>
</dbReference>
<evidence type="ECO:0000256" key="5">
    <source>
        <dbReference type="ARBA" id="ARBA00022707"/>
    </source>
</evidence>
<dbReference type="GO" id="GO:0071230">
    <property type="term" value="P:cellular response to amino acid stimulus"/>
    <property type="evidence" value="ECO:0000318"/>
    <property type="project" value="GO_Central"/>
</dbReference>
<dbReference type="FunCoup" id="A0A7M7GF83">
    <property type="interactions" value="1412"/>
</dbReference>
<evidence type="ECO:0000256" key="9">
    <source>
        <dbReference type="ARBA" id="ARBA00023228"/>
    </source>
</evidence>
<feature type="region of interest" description="Disordered" evidence="12">
    <location>
        <begin position="1"/>
        <end position="50"/>
    </location>
</feature>
<organism evidence="13 14">
    <name type="scientific">Strongylocentrotus purpuratus</name>
    <name type="common">Purple sea urchin</name>
    <dbReference type="NCBI Taxonomy" id="7668"/>
    <lineage>
        <taxon>Eukaryota</taxon>
        <taxon>Metazoa</taxon>
        <taxon>Echinodermata</taxon>
        <taxon>Eleutherozoa</taxon>
        <taxon>Echinozoa</taxon>
        <taxon>Echinoidea</taxon>
        <taxon>Euechinoidea</taxon>
        <taxon>Echinacea</taxon>
        <taxon>Camarodonta</taxon>
        <taxon>Echinidea</taxon>
        <taxon>Strongylocentrotidae</taxon>
        <taxon>Strongylocentrotus</taxon>
    </lineage>
</organism>
<dbReference type="GO" id="GO:0016197">
    <property type="term" value="P:endosomal transport"/>
    <property type="evidence" value="ECO:0007669"/>
    <property type="project" value="InterPro"/>
</dbReference>
<dbReference type="GO" id="GO:0007040">
    <property type="term" value="P:lysosome organization"/>
    <property type="evidence" value="ECO:0007669"/>
    <property type="project" value="InterPro"/>
</dbReference>
<comment type="subcellular location">
    <subcellularLocation>
        <location evidence="2">Late endosome membrane</location>
        <topology evidence="2">Lipid-anchor</topology>
        <orientation evidence="2">Cytoplasmic side</orientation>
    </subcellularLocation>
    <subcellularLocation>
        <location evidence="1">Lysosome membrane</location>
        <topology evidence="1">Lipid-anchor</topology>
        <orientation evidence="1">Cytoplasmic side</orientation>
    </subcellularLocation>
</comment>
<dbReference type="InterPro" id="IPR028209">
    <property type="entry name" value="LAMTOR1/MEH1"/>
</dbReference>
<dbReference type="GO" id="GO:0001919">
    <property type="term" value="P:regulation of receptor recycling"/>
    <property type="evidence" value="ECO:0000318"/>
    <property type="project" value="GO_Central"/>
</dbReference>
<keyword evidence="6" id="KW-0967">Endosome</keyword>
<evidence type="ECO:0000256" key="7">
    <source>
        <dbReference type="ARBA" id="ARBA00023136"/>
    </source>
</evidence>
<dbReference type="GO" id="GO:0032008">
    <property type="term" value="P:positive regulation of TOR signaling"/>
    <property type="evidence" value="ECO:0007669"/>
    <property type="project" value="InterPro"/>
</dbReference>
<dbReference type="Proteomes" id="UP000007110">
    <property type="component" value="Unassembled WGS sequence"/>
</dbReference>
<reference evidence="14" key="1">
    <citation type="submission" date="2015-02" db="EMBL/GenBank/DDBJ databases">
        <title>Genome sequencing for Strongylocentrotus purpuratus.</title>
        <authorList>
            <person name="Murali S."/>
            <person name="Liu Y."/>
            <person name="Vee V."/>
            <person name="English A."/>
            <person name="Wang M."/>
            <person name="Skinner E."/>
            <person name="Han Y."/>
            <person name="Muzny D.M."/>
            <person name="Worley K.C."/>
            <person name="Gibbs R.A."/>
        </authorList>
    </citation>
    <scope>NUCLEOTIDE SEQUENCE</scope>
</reference>
<evidence type="ECO:0000256" key="11">
    <source>
        <dbReference type="ARBA" id="ARBA00032695"/>
    </source>
</evidence>
<dbReference type="RefSeq" id="XP_003725044.1">
    <property type="nucleotide sequence ID" value="XM_003724996.3"/>
</dbReference>
<dbReference type="OrthoDB" id="5562028at2759"/>
<dbReference type="EnsemblMetazoa" id="XM_003724996">
    <property type="protein sequence ID" value="XP_003725044"/>
    <property type="gene ID" value="LOC581890"/>
</dbReference>
<evidence type="ECO:0000256" key="1">
    <source>
        <dbReference type="ARBA" id="ARBA00004122"/>
    </source>
</evidence>